<dbReference type="InterPro" id="IPR036866">
    <property type="entry name" value="RibonucZ/Hydroxyglut_hydro"/>
</dbReference>
<sequence length="244" mass="27122">MVEAGDAKILFDPLFQPGLRPVMNDEFAETIIDGLAPYEGVDAVFISHAHRDHFHADYIIRLLAAQKDLRLFVPTQVAAMLEAHPDWKLEFDERVKSVDLAPGHSLRYTLGSMRIDAVRVPHIGYPNRNAGLENIVFRVALTPNHRVMHLGDADGQPDHFAPHEAMFSEARTGMAFVPYWMLLEDSGREVIGTMLNAEKVIGIHVGTRANPEDASAELIASGEDYFSKLGETRVIPETSGPEQE</sequence>
<dbReference type="Gene3D" id="3.60.15.10">
    <property type="entry name" value="Ribonuclease Z/Hydroxyacylglutathione hydrolase-like"/>
    <property type="match status" value="1"/>
</dbReference>
<dbReference type="PANTHER" id="PTHR43546">
    <property type="entry name" value="UPF0173 METAL-DEPENDENT HYDROLASE MJ1163-RELATED"/>
    <property type="match status" value="1"/>
</dbReference>
<comment type="caution">
    <text evidence="2">The sequence shown here is derived from an EMBL/GenBank/DDBJ whole genome shotgun (WGS) entry which is preliminary data.</text>
</comment>
<dbReference type="Proteomes" id="UP000546031">
    <property type="component" value="Unassembled WGS sequence"/>
</dbReference>
<evidence type="ECO:0000259" key="1">
    <source>
        <dbReference type="Pfam" id="PF12706"/>
    </source>
</evidence>
<accession>A0A850HEH9</accession>
<dbReference type="InterPro" id="IPR001279">
    <property type="entry name" value="Metallo-B-lactamas"/>
</dbReference>
<organism evidence="2 3">
    <name type="scientific">Altererythrobacter lutimaris</name>
    <dbReference type="NCBI Taxonomy" id="2743979"/>
    <lineage>
        <taxon>Bacteria</taxon>
        <taxon>Pseudomonadati</taxon>
        <taxon>Pseudomonadota</taxon>
        <taxon>Alphaproteobacteria</taxon>
        <taxon>Sphingomonadales</taxon>
        <taxon>Erythrobacteraceae</taxon>
        <taxon>Altererythrobacter</taxon>
    </lineage>
</organism>
<dbReference type="AlphaFoldDB" id="A0A850HEH9"/>
<protein>
    <submittedName>
        <fullName evidence="2">MBL fold metallo-hydrolase</fullName>
    </submittedName>
</protein>
<gene>
    <name evidence="2" type="ORF">HUO12_13555</name>
</gene>
<feature type="domain" description="Metallo-beta-lactamase" evidence="1">
    <location>
        <begin position="9"/>
        <end position="159"/>
    </location>
</feature>
<dbReference type="PANTHER" id="PTHR43546:SF4">
    <property type="entry name" value="UPF0282 PROTEIN MJ1629"/>
    <property type="match status" value="1"/>
</dbReference>
<dbReference type="InterPro" id="IPR050114">
    <property type="entry name" value="UPF0173_UPF0282_UlaG_hydrolase"/>
</dbReference>
<dbReference type="SUPFAM" id="SSF56281">
    <property type="entry name" value="Metallo-hydrolase/oxidoreductase"/>
    <property type="match status" value="1"/>
</dbReference>
<name>A0A850HEH9_9SPHN</name>
<proteinExistence type="predicted"/>
<evidence type="ECO:0000313" key="3">
    <source>
        <dbReference type="Proteomes" id="UP000546031"/>
    </source>
</evidence>
<reference evidence="2 3" key="1">
    <citation type="submission" date="2020-06" db="EMBL/GenBank/DDBJ databases">
        <title>Altererythrobacter lutimaris sp. nov., a marine bacterium isolated from a tidal flat.</title>
        <authorList>
            <person name="Kim D."/>
            <person name="Yoo Y."/>
            <person name="Kim J.-J."/>
        </authorList>
    </citation>
    <scope>NUCLEOTIDE SEQUENCE [LARGE SCALE GENOMIC DNA]</scope>
    <source>
        <strain evidence="2 3">JGD-16</strain>
    </source>
</reference>
<evidence type="ECO:0000313" key="2">
    <source>
        <dbReference type="EMBL" id="NVE95925.1"/>
    </source>
</evidence>
<dbReference type="EMBL" id="JABWTA010000001">
    <property type="protein sequence ID" value="NVE95925.1"/>
    <property type="molecule type" value="Genomic_DNA"/>
</dbReference>
<keyword evidence="2" id="KW-0378">Hydrolase</keyword>
<dbReference type="GO" id="GO:0016787">
    <property type="term" value="F:hydrolase activity"/>
    <property type="evidence" value="ECO:0007669"/>
    <property type="project" value="UniProtKB-KW"/>
</dbReference>
<keyword evidence="3" id="KW-1185">Reference proteome</keyword>
<dbReference type="Pfam" id="PF12706">
    <property type="entry name" value="Lactamase_B_2"/>
    <property type="match status" value="1"/>
</dbReference>